<dbReference type="EMBL" id="BARV01032531">
    <property type="protein sequence ID" value="GAI35072.1"/>
    <property type="molecule type" value="Genomic_DNA"/>
</dbReference>
<dbReference type="AlphaFoldDB" id="X1MTS6"/>
<gene>
    <name evidence="1" type="ORF">S06H3_51279</name>
</gene>
<proteinExistence type="predicted"/>
<accession>X1MTS6</accession>
<sequence length="36" mass="3846">GGDAGGKVVAAGRPEEIIKNRKSYTAKYLKAKLREA</sequence>
<evidence type="ECO:0008006" key="2">
    <source>
        <dbReference type="Google" id="ProtNLM"/>
    </source>
</evidence>
<protein>
    <recommendedName>
        <fullName evidence="2">Excinuclease ABC subunit A</fullName>
    </recommendedName>
</protein>
<comment type="caution">
    <text evidence="1">The sequence shown here is derived from an EMBL/GenBank/DDBJ whole genome shotgun (WGS) entry which is preliminary data.</text>
</comment>
<organism evidence="1">
    <name type="scientific">marine sediment metagenome</name>
    <dbReference type="NCBI Taxonomy" id="412755"/>
    <lineage>
        <taxon>unclassified sequences</taxon>
        <taxon>metagenomes</taxon>
        <taxon>ecological metagenomes</taxon>
    </lineage>
</organism>
<evidence type="ECO:0000313" key="1">
    <source>
        <dbReference type="EMBL" id="GAI35072.1"/>
    </source>
</evidence>
<dbReference type="InterPro" id="IPR027417">
    <property type="entry name" value="P-loop_NTPase"/>
</dbReference>
<reference evidence="1" key="1">
    <citation type="journal article" date="2014" name="Front. Microbiol.">
        <title>High frequency of phylogenetically diverse reductive dehalogenase-homologous genes in deep subseafloor sedimentary metagenomes.</title>
        <authorList>
            <person name="Kawai M."/>
            <person name="Futagami T."/>
            <person name="Toyoda A."/>
            <person name="Takaki Y."/>
            <person name="Nishi S."/>
            <person name="Hori S."/>
            <person name="Arai W."/>
            <person name="Tsubouchi T."/>
            <person name="Morono Y."/>
            <person name="Uchiyama I."/>
            <person name="Ito T."/>
            <person name="Fujiyama A."/>
            <person name="Inagaki F."/>
            <person name="Takami H."/>
        </authorList>
    </citation>
    <scope>NUCLEOTIDE SEQUENCE</scope>
    <source>
        <strain evidence="1">Expedition CK06-06</strain>
    </source>
</reference>
<dbReference type="Gene3D" id="3.40.50.300">
    <property type="entry name" value="P-loop containing nucleotide triphosphate hydrolases"/>
    <property type="match status" value="1"/>
</dbReference>
<name>X1MTS6_9ZZZZ</name>
<feature type="non-terminal residue" evidence="1">
    <location>
        <position position="1"/>
    </location>
</feature>